<evidence type="ECO:0000313" key="2">
    <source>
        <dbReference type="EMBL" id="MCV2869044.1"/>
    </source>
</evidence>
<evidence type="ECO:0000313" key="3">
    <source>
        <dbReference type="Proteomes" id="UP001652542"/>
    </source>
</evidence>
<dbReference type="InterPro" id="IPR055259">
    <property type="entry name" value="YkvP/CgeB_Glyco_trans-like"/>
</dbReference>
<feature type="domain" description="Spore protein YkvP/CgeB glycosyl transferase-like" evidence="1">
    <location>
        <begin position="214"/>
        <end position="330"/>
    </location>
</feature>
<gene>
    <name evidence="2" type="ORF">OEW28_10445</name>
</gene>
<name>A0ABT2ZD45_9RHOB</name>
<accession>A0ABT2ZD45</accession>
<comment type="caution">
    <text evidence="2">The sequence shown here is derived from an EMBL/GenBank/DDBJ whole genome shotgun (WGS) entry which is preliminary data.</text>
</comment>
<sequence>MPSVTVSIVSSNVRPEVGEAVANGLEARGLQARFLEDATPEAMRSDLILLLGGPSSQRTTIGRIERARSGRPGVAAWLFEPLPPPELPCDTVRRATRFSAIRTGRRWTRPLMRFLSWPTDAMLARRAGRGLSASNMRFFIDSASFAFRGTERGWLDAVFVSTEQKRAQLADWGVPSTFLPVGQQPAFGRDLGLDRDIDLLFIGSMKSRRRQAALKSLFATARGQGLTVHVPEGAVWGEDRTRLINRARVLLHVHQFDWDTPWMRWCLAAANGAVVISEPLSLPDPLRPGVDYVEAPLSGMAALLAELARNEDRRLAMLAASRARIEATMTQGASLDRLAERLLALARERRDR</sequence>
<protein>
    <submittedName>
        <fullName evidence="2">Glycosyltransferase</fullName>
    </submittedName>
</protein>
<dbReference type="Pfam" id="PF13524">
    <property type="entry name" value="Glyco_trans_1_2"/>
    <property type="match status" value="1"/>
</dbReference>
<dbReference type="SUPFAM" id="SSF53756">
    <property type="entry name" value="UDP-Glycosyltransferase/glycogen phosphorylase"/>
    <property type="match status" value="1"/>
</dbReference>
<organism evidence="2 3">
    <name type="scientific">Albidovulum marisflavi</name>
    <dbReference type="NCBI Taxonomy" id="2984159"/>
    <lineage>
        <taxon>Bacteria</taxon>
        <taxon>Pseudomonadati</taxon>
        <taxon>Pseudomonadota</taxon>
        <taxon>Alphaproteobacteria</taxon>
        <taxon>Rhodobacterales</taxon>
        <taxon>Paracoccaceae</taxon>
        <taxon>Albidovulum</taxon>
    </lineage>
</organism>
<keyword evidence="3" id="KW-1185">Reference proteome</keyword>
<reference evidence="2 3" key="1">
    <citation type="submission" date="2022-10" db="EMBL/GenBank/DDBJ databases">
        <title>Defluviimonas sp. nov., isolated from ocean surface water.</title>
        <authorList>
            <person name="He W."/>
            <person name="Wang L."/>
            <person name="Zhang D.-F."/>
        </authorList>
    </citation>
    <scope>NUCLEOTIDE SEQUENCE [LARGE SCALE GENOMIC DNA]</scope>
    <source>
        <strain evidence="2 3">WL0002</strain>
    </source>
</reference>
<proteinExistence type="predicted"/>
<dbReference type="Proteomes" id="UP001652542">
    <property type="component" value="Unassembled WGS sequence"/>
</dbReference>
<dbReference type="RefSeq" id="WP_263734702.1">
    <property type="nucleotide sequence ID" value="NZ_JAOWKY010000002.1"/>
</dbReference>
<evidence type="ECO:0000259" key="1">
    <source>
        <dbReference type="Pfam" id="PF13524"/>
    </source>
</evidence>
<dbReference type="EMBL" id="JAOWKY010000002">
    <property type="protein sequence ID" value="MCV2869044.1"/>
    <property type="molecule type" value="Genomic_DNA"/>
</dbReference>